<name>A0A1V9GKS5_9XANT</name>
<gene>
    <name evidence="1" type="ORF">IA54_015555</name>
</gene>
<protein>
    <submittedName>
        <fullName evidence="1">Uncharacterized protein</fullName>
    </submittedName>
</protein>
<sequence length="305" mass="34941">MIRPSLAEAVARLPEGQGAYQDCMHDLWGALTRKKVEKGHQSHLATVEIEKMMRTFGIVRISLLDIFFGMALGLPHQFPNADLPGATDLQLEPKKFASLDGLHLLLQLYRSAINEGALKFAAVFGEALEEAVGLYVRPRWKDRKEVKDTWHWILYSRMLSWRPYVRPDALKLARLHDAWVDIFRESDDVSVTDGRLRLSRRDRRRIFVHACAKMFRQQELPSHYLQGTEVLYWLAANRDHITQQMMLALSNLKSTNASAAQAQLESLVMPTHLLSERVRPRCGKVLCTGFSLEQVFELIPVVEPK</sequence>
<comment type="caution">
    <text evidence="1">The sequence shown here is derived from an EMBL/GenBank/DDBJ whole genome shotgun (WGS) entry which is preliminary data.</text>
</comment>
<organism evidence="1 2">
    <name type="scientific">Xanthomonas phaseoli pv. syngonii LMG 9055</name>
    <dbReference type="NCBI Taxonomy" id="1437878"/>
    <lineage>
        <taxon>Bacteria</taxon>
        <taxon>Pseudomonadati</taxon>
        <taxon>Pseudomonadota</taxon>
        <taxon>Gammaproteobacteria</taxon>
        <taxon>Lysobacterales</taxon>
        <taxon>Lysobacteraceae</taxon>
        <taxon>Xanthomonas</taxon>
    </lineage>
</organism>
<dbReference type="AlphaFoldDB" id="A0A1V9GKS5"/>
<dbReference type="EMBL" id="JPUO02000249">
    <property type="protein sequence ID" value="OQP71088.1"/>
    <property type="molecule type" value="Genomic_DNA"/>
</dbReference>
<reference evidence="1 2" key="1">
    <citation type="journal article" date="2016" name="Plant Pathol.">
        <title>Genetic characterization of strains named as Xanthomonas axonopodis pv. dieffenbachiae leads to a taxonomic revision of the X. axonopodis species complex.</title>
        <authorList>
            <person name="Constantin E.C."/>
            <person name="Cleenwerck I."/>
            <person name="Maes M."/>
            <person name="Baeyen S."/>
            <person name="Van Malderghem C."/>
            <person name="De Vos P."/>
            <person name="Cottyn B."/>
        </authorList>
    </citation>
    <scope>NUCLEOTIDE SEQUENCE [LARGE SCALE GENOMIC DNA]</scope>
    <source>
        <strain evidence="2">LMG9055</strain>
    </source>
</reference>
<evidence type="ECO:0000313" key="2">
    <source>
        <dbReference type="Proteomes" id="UP000050343"/>
    </source>
</evidence>
<proteinExistence type="predicted"/>
<evidence type="ECO:0000313" key="1">
    <source>
        <dbReference type="EMBL" id="OQP71088.1"/>
    </source>
</evidence>
<reference evidence="1 2" key="2">
    <citation type="journal article" date="2017" name="Plant Pathol.">
        <title>Pathogenicity and virulence gene content of Xanthomonas strains infecting Araceae, formerly known as Xanthomonas axonopodis pv. dieffenbachiae.</title>
        <authorList>
            <person name="Constantin E.C."/>
            <person name="Haegeman A."/>
            <person name="Van Vaerenbergh J."/>
            <person name="Baeyen S."/>
            <person name="Van Malderghem C."/>
            <person name="Maes M."/>
            <person name="Cottyn B."/>
        </authorList>
    </citation>
    <scope>NUCLEOTIDE SEQUENCE [LARGE SCALE GENOMIC DNA]</scope>
    <source>
        <strain evidence="2">LMG9055</strain>
    </source>
</reference>
<dbReference type="Proteomes" id="UP000050343">
    <property type="component" value="Unassembled WGS sequence"/>
</dbReference>
<accession>A0A1V9GKS5</accession>